<dbReference type="RefSeq" id="WP_379999978.1">
    <property type="nucleotide sequence ID" value="NZ_JBHSGN010000121.1"/>
</dbReference>
<dbReference type="InterPro" id="IPR036874">
    <property type="entry name" value="Carbonic_anhydrase_sf"/>
</dbReference>
<dbReference type="SMART" id="SM00947">
    <property type="entry name" value="Pro_CA"/>
    <property type="match status" value="1"/>
</dbReference>
<dbReference type="Proteomes" id="UP001596023">
    <property type="component" value="Unassembled WGS sequence"/>
</dbReference>
<reference evidence="4" key="1">
    <citation type="journal article" date="2019" name="Int. J. Syst. Evol. Microbiol.">
        <title>The Global Catalogue of Microorganisms (GCM) 10K type strain sequencing project: providing services to taxonomists for standard genome sequencing and annotation.</title>
        <authorList>
            <consortium name="The Broad Institute Genomics Platform"/>
            <consortium name="The Broad Institute Genome Sequencing Center for Infectious Disease"/>
            <person name="Wu L."/>
            <person name="Ma J."/>
        </authorList>
    </citation>
    <scope>NUCLEOTIDE SEQUENCE [LARGE SCALE GENOMIC DNA]</scope>
    <source>
        <strain evidence="4">CCUG 66188</strain>
    </source>
</reference>
<keyword evidence="2" id="KW-0732">Signal</keyword>
<feature type="signal peptide" evidence="2">
    <location>
        <begin position="1"/>
        <end position="17"/>
    </location>
</feature>
<dbReference type="EMBL" id="JBHSGN010000121">
    <property type="protein sequence ID" value="MFC4676100.1"/>
    <property type="molecule type" value="Genomic_DNA"/>
</dbReference>
<accession>A0ABV9L1A8</accession>
<evidence type="ECO:0000256" key="2">
    <source>
        <dbReference type="SAM" id="SignalP"/>
    </source>
</evidence>
<sequence length="257" mass="28007">MKKIVLNSILFILLASASGIFTSCNKQGKVNSDSATQSTEISLPEKEILSNTILTAEEQAQLTPDSVLEILKQGNKEYTEDNLTVRNNSRRIREAALGQYPKAVIVSCLDSRVPVEDVFHRGIGDIFVARVAGNIVNSDILGSLEFACKVSGSKLVVVLGHEHCGAVKSAIDDVKLGNITTLLSKIRPAVALASKDFEGDKTSKNPEFVQKVCDDNVKLTIEEIRAKSPILKEMEEKGEIKIVGGTYHMETGQVDFF</sequence>
<dbReference type="SUPFAM" id="SSF53056">
    <property type="entry name" value="beta-carbonic anhydrase, cab"/>
    <property type="match status" value="1"/>
</dbReference>
<evidence type="ECO:0000313" key="4">
    <source>
        <dbReference type="Proteomes" id="UP001596023"/>
    </source>
</evidence>
<evidence type="ECO:0000313" key="3">
    <source>
        <dbReference type="EMBL" id="MFC4676100.1"/>
    </source>
</evidence>
<organism evidence="3 4">
    <name type="scientific">Dysgonomonas termitidis</name>
    <dbReference type="NCBI Taxonomy" id="1516126"/>
    <lineage>
        <taxon>Bacteria</taxon>
        <taxon>Pseudomonadati</taxon>
        <taxon>Bacteroidota</taxon>
        <taxon>Bacteroidia</taxon>
        <taxon>Bacteroidales</taxon>
        <taxon>Dysgonomonadaceae</taxon>
        <taxon>Dysgonomonas</taxon>
    </lineage>
</organism>
<evidence type="ECO:0000256" key="1">
    <source>
        <dbReference type="ARBA" id="ARBA00006217"/>
    </source>
</evidence>
<dbReference type="Gene3D" id="3.40.1050.10">
    <property type="entry name" value="Carbonic anhydrase"/>
    <property type="match status" value="1"/>
</dbReference>
<keyword evidence="4" id="KW-1185">Reference proteome</keyword>
<comment type="caution">
    <text evidence="3">The sequence shown here is derived from an EMBL/GenBank/DDBJ whole genome shotgun (WGS) entry which is preliminary data.</text>
</comment>
<dbReference type="Pfam" id="PF00484">
    <property type="entry name" value="Pro_CA"/>
    <property type="match status" value="1"/>
</dbReference>
<gene>
    <name evidence="3" type="ORF">ACFO6W_20655</name>
</gene>
<dbReference type="PANTHER" id="PTHR11002">
    <property type="entry name" value="CARBONIC ANHYDRASE"/>
    <property type="match status" value="1"/>
</dbReference>
<proteinExistence type="inferred from homology"/>
<name>A0ABV9L1A8_9BACT</name>
<dbReference type="InterPro" id="IPR001765">
    <property type="entry name" value="Carbonic_anhydrase"/>
</dbReference>
<dbReference type="PROSITE" id="PS51257">
    <property type="entry name" value="PROKAR_LIPOPROTEIN"/>
    <property type="match status" value="1"/>
</dbReference>
<dbReference type="NCBIfam" id="NF011765">
    <property type="entry name" value="PRK15219.1"/>
    <property type="match status" value="1"/>
</dbReference>
<dbReference type="PANTHER" id="PTHR11002:SF79">
    <property type="entry name" value="CARBONIC ANHYDRASE 2"/>
    <property type="match status" value="1"/>
</dbReference>
<comment type="similarity">
    <text evidence="1">Belongs to the beta-class carbonic anhydrase family.</text>
</comment>
<feature type="chain" id="PRO_5047500379" evidence="2">
    <location>
        <begin position="18"/>
        <end position="257"/>
    </location>
</feature>
<protein>
    <submittedName>
        <fullName evidence="3">Carbonic anhydrase family protein</fullName>
    </submittedName>
</protein>
<dbReference type="CDD" id="cd03378">
    <property type="entry name" value="beta_CA_cladeC"/>
    <property type="match status" value="1"/>
</dbReference>